<accession>A0A4Q0XSL0</accession>
<protein>
    <submittedName>
        <fullName evidence="2">Endonuclease</fullName>
    </submittedName>
</protein>
<organism evidence="2 3">
    <name type="scientific">Candidatus Marinarcus aquaticus</name>
    <dbReference type="NCBI Taxonomy" id="2044504"/>
    <lineage>
        <taxon>Bacteria</taxon>
        <taxon>Pseudomonadati</taxon>
        <taxon>Campylobacterota</taxon>
        <taxon>Epsilonproteobacteria</taxon>
        <taxon>Campylobacterales</taxon>
        <taxon>Arcobacteraceae</taxon>
        <taxon>Candidatus Marinarcus</taxon>
    </lineage>
</organism>
<name>A0A4Q0XSL0_9BACT</name>
<evidence type="ECO:0000259" key="1">
    <source>
        <dbReference type="Pfam" id="PF03372"/>
    </source>
</evidence>
<dbReference type="SUPFAM" id="SSF56219">
    <property type="entry name" value="DNase I-like"/>
    <property type="match status" value="1"/>
</dbReference>
<dbReference type="Proteomes" id="UP000290657">
    <property type="component" value="Unassembled WGS sequence"/>
</dbReference>
<evidence type="ECO:0000313" key="3">
    <source>
        <dbReference type="Proteomes" id="UP000290657"/>
    </source>
</evidence>
<keyword evidence="2" id="KW-0540">Nuclease</keyword>
<dbReference type="GO" id="GO:0006506">
    <property type="term" value="P:GPI anchor biosynthetic process"/>
    <property type="evidence" value="ECO:0007669"/>
    <property type="project" value="TreeGrafter"/>
</dbReference>
<comment type="caution">
    <text evidence="2">The sequence shown here is derived from an EMBL/GenBank/DDBJ whole genome shotgun (WGS) entry which is preliminary data.</text>
</comment>
<dbReference type="InterPro" id="IPR005135">
    <property type="entry name" value="Endo/exonuclease/phosphatase"/>
</dbReference>
<dbReference type="Pfam" id="PF03372">
    <property type="entry name" value="Exo_endo_phos"/>
    <property type="match status" value="1"/>
</dbReference>
<dbReference type="AlphaFoldDB" id="A0A4Q0XSL0"/>
<sequence>MRLRFGTFNLFQFVAPPFSWYIKKDQFTNEEFQEKKEWVSQQIKRMKCDIIGFQEVFSIDELQSLCKDAGFNYFVTVDKPTVEKETIFTSTVVALASKYPIKDIQEIPVHKPTLKEHNYKAKTVFARKPIKALIELPNQQNIWLYVCHLKSNRLNEFEYTFKEKDSLAFKKKQTKTALKDRYSNALRQRLCEVTSLYYDIKKQTLPTVLMGDMNDKQYSICLEALTNSAYYDEKRKESLLIDAYTLHTPIEYNPHPEAKEVKRTPTSYYQGYGNIIDYIFITKEWLPTFKITNYEILDEHLQKHKDGSLLQSDHAQVVCEISLNA</sequence>
<dbReference type="GO" id="GO:0016020">
    <property type="term" value="C:membrane"/>
    <property type="evidence" value="ECO:0007669"/>
    <property type="project" value="GOC"/>
</dbReference>
<feature type="domain" description="Endonuclease/exonuclease/phosphatase" evidence="1">
    <location>
        <begin position="35"/>
        <end position="290"/>
    </location>
</feature>
<dbReference type="InterPro" id="IPR051916">
    <property type="entry name" value="GPI-anchor_lipid_remodeler"/>
</dbReference>
<dbReference type="PANTHER" id="PTHR14859:SF15">
    <property type="entry name" value="ENDONUCLEASE_EXONUCLEASE_PHOSPHATASE DOMAIN-CONTAINING PROTEIN"/>
    <property type="match status" value="1"/>
</dbReference>
<proteinExistence type="predicted"/>
<dbReference type="EMBL" id="PDKN01000006">
    <property type="protein sequence ID" value="RXJ56205.1"/>
    <property type="molecule type" value="Genomic_DNA"/>
</dbReference>
<dbReference type="Gene3D" id="3.60.10.10">
    <property type="entry name" value="Endonuclease/exonuclease/phosphatase"/>
    <property type="match status" value="1"/>
</dbReference>
<keyword evidence="2" id="KW-0378">Hydrolase</keyword>
<dbReference type="InterPro" id="IPR036691">
    <property type="entry name" value="Endo/exonu/phosph_ase_sf"/>
</dbReference>
<keyword evidence="2" id="KW-0255">Endonuclease</keyword>
<keyword evidence="3" id="KW-1185">Reference proteome</keyword>
<dbReference type="PANTHER" id="PTHR14859">
    <property type="entry name" value="CALCOFLUOR WHITE HYPERSENSITIVE PROTEIN PRECURSOR"/>
    <property type="match status" value="1"/>
</dbReference>
<evidence type="ECO:0000313" key="2">
    <source>
        <dbReference type="EMBL" id="RXJ56205.1"/>
    </source>
</evidence>
<gene>
    <name evidence="2" type="ORF">CRV04_09165</name>
</gene>
<dbReference type="RefSeq" id="WP_128996546.1">
    <property type="nucleotide sequence ID" value="NZ_PDKN01000006.1"/>
</dbReference>
<dbReference type="OrthoDB" id="833328at2"/>
<dbReference type="GO" id="GO:0004519">
    <property type="term" value="F:endonuclease activity"/>
    <property type="evidence" value="ECO:0007669"/>
    <property type="project" value="UniProtKB-KW"/>
</dbReference>
<reference evidence="2 3" key="1">
    <citation type="submission" date="2017-10" db="EMBL/GenBank/DDBJ databases">
        <title>Genomics of the genus Arcobacter.</title>
        <authorList>
            <person name="Perez-Cataluna A."/>
            <person name="Figueras M.J."/>
        </authorList>
    </citation>
    <scope>NUCLEOTIDE SEQUENCE [LARGE SCALE GENOMIC DNA]</scope>
    <source>
        <strain evidence="2 3">CECT 8987</strain>
    </source>
</reference>